<evidence type="ECO:0000256" key="11">
    <source>
        <dbReference type="PROSITE-ProRule" id="PRU10141"/>
    </source>
</evidence>
<feature type="domain" description="Protein kinase" evidence="14">
    <location>
        <begin position="180"/>
        <end position="431"/>
    </location>
</feature>
<reference evidence="15" key="1">
    <citation type="submission" date="2023-03" db="EMBL/GenBank/DDBJ databases">
        <title>Emydomyces testavorans Genome Sequence.</title>
        <authorList>
            <person name="Hoyer L."/>
        </authorList>
    </citation>
    <scope>NUCLEOTIDE SEQUENCE</scope>
    <source>
        <strain evidence="15">16-2883</strain>
    </source>
</reference>
<evidence type="ECO:0000256" key="1">
    <source>
        <dbReference type="ARBA" id="ARBA00005575"/>
    </source>
</evidence>
<name>A0AAF0DND6_9EURO</name>
<dbReference type="PROSITE" id="PS00108">
    <property type="entry name" value="PROTEIN_KINASE_ST"/>
    <property type="match status" value="1"/>
</dbReference>
<dbReference type="CDD" id="cd00180">
    <property type="entry name" value="PKc"/>
    <property type="match status" value="1"/>
</dbReference>
<evidence type="ECO:0000256" key="2">
    <source>
        <dbReference type="ARBA" id="ARBA00008874"/>
    </source>
</evidence>
<dbReference type="Gene3D" id="3.30.200.20">
    <property type="entry name" value="Phosphorylase Kinase, domain 1"/>
    <property type="match status" value="1"/>
</dbReference>
<evidence type="ECO:0000259" key="13">
    <source>
        <dbReference type="PROSITE" id="PS50006"/>
    </source>
</evidence>
<keyword evidence="8 11" id="KW-0067">ATP-binding</keyword>
<keyword evidence="4 12" id="KW-0723">Serine/threonine-protein kinase</keyword>
<dbReference type="Gene3D" id="1.10.510.10">
    <property type="entry name" value="Transferase(Phosphotransferase) domain 1"/>
    <property type="match status" value="1"/>
</dbReference>
<dbReference type="EMBL" id="CP120630">
    <property type="protein sequence ID" value="WEW60892.1"/>
    <property type="molecule type" value="Genomic_DNA"/>
</dbReference>
<dbReference type="GO" id="GO:0004674">
    <property type="term" value="F:protein serine/threonine kinase activity"/>
    <property type="evidence" value="ECO:0007669"/>
    <property type="project" value="UniProtKB-KW"/>
</dbReference>
<comment type="catalytic activity">
    <reaction evidence="10">
        <text>L-seryl-[protein] + ATP = O-phospho-L-seryl-[protein] + ADP + H(+)</text>
        <dbReference type="Rhea" id="RHEA:17989"/>
        <dbReference type="Rhea" id="RHEA-COMP:9863"/>
        <dbReference type="Rhea" id="RHEA-COMP:11604"/>
        <dbReference type="ChEBI" id="CHEBI:15378"/>
        <dbReference type="ChEBI" id="CHEBI:29999"/>
        <dbReference type="ChEBI" id="CHEBI:30616"/>
        <dbReference type="ChEBI" id="CHEBI:83421"/>
        <dbReference type="ChEBI" id="CHEBI:456216"/>
        <dbReference type="EC" id="2.7.11.1"/>
    </reaction>
</comment>
<feature type="domain" description="FHA" evidence="13">
    <location>
        <begin position="61"/>
        <end position="110"/>
    </location>
</feature>
<evidence type="ECO:0000256" key="3">
    <source>
        <dbReference type="ARBA" id="ARBA00012513"/>
    </source>
</evidence>
<feature type="binding site" evidence="11">
    <location>
        <position position="209"/>
    </location>
    <ligand>
        <name>ATP</name>
        <dbReference type="ChEBI" id="CHEBI:30616"/>
    </ligand>
</feature>
<dbReference type="SUPFAM" id="SSF56112">
    <property type="entry name" value="Protein kinase-like (PK-like)"/>
    <property type="match status" value="1"/>
</dbReference>
<evidence type="ECO:0000256" key="4">
    <source>
        <dbReference type="ARBA" id="ARBA00022527"/>
    </source>
</evidence>
<protein>
    <recommendedName>
        <fullName evidence="3">non-specific serine/threonine protein kinase</fullName>
        <ecNumber evidence="3">2.7.11.1</ecNumber>
    </recommendedName>
</protein>
<evidence type="ECO:0000313" key="15">
    <source>
        <dbReference type="EMBL" id="WEW60892.1"/>
    </source>
</evidence>
<comment type="similarity">
    <text evidence="2">Belongs to the protein kinase superfamily. STE Ser/Thr protein kinase family. STE20 subfamily.</text>
</comment>
<dbReference type="PROSITE" id="PS00107">
    <property type="entry name" value="PROTEIN_KINASE_ATP"/>
    <property type="match status" value="1"/>
</dbReference>
<dbReference type="EC" id="2.7.11.1" evidence="3"/>
<dbReference type="GO" id="GO:0005737">
    <property type="term" value="C:cytoplasm"/>
    <property type="evidence" value="ECO:0007669"/>
    <property type="project" value="TreeGrafter"/>
</dbReference>
<dbReference type="AlphaFoldDB" id="A0AAF0DND6"/>
<keyword evidence="6 11" id="KW-0547">Nucleotide-binding</keyword>
<evidence type="ECO:0000256" key="8">
    <source>
        <dbReference type="ARBA" id="ARBA00022840"/>
    </source>
</evidence>
<dbReference type="InterPro" id="IPR050629">
    <property type="entry name" value="STE20/SPS1-PAK"/>
</dbReference>
<dbReference type="InterPro" id="IPR008984">
    <property type="entry name" value="SMAD_FHA_dom_sf"/>
</dbReference>
<dbReference type="SMART" id="SM00220">
    <property type="entry name" value="S_TKc"/>
    <property type="match status" value="1"/>
</dbReference>
<dbReference type="SUPFAM" id="SSF49879">
    <property type="entry name" value="SMAD/FHA domain"/>
    <property type="match status" value="1"/>
</dbReference>
<dbReference type="GO" id="GO:0005524">
    <property type="term" value="F:ATP binding"/>
    <property type="evidence" value="ECO:0007669"/>
    <property type="project" value="UniProtKB-UniRule"/>
</dbReference>
<dbReference type="Pfam" id="PF00498">
    <property type="entry name" value="FHA"/>
    <property type="match status" value="1"/>
</dbReference>
<sequence length="443" mass="50262">MADDLEFAVLDLHAMNVETARAINNFTNESRLLGGRLDRIEHLPAIRLSLFVPPRQIPQGFVFGSGESCDVRIFSNDVAERHFAITFQSNGLLLLQNKSTTGTVTGDFTLSYLEQTLVIEHFLMIRCGNIHFEATAPNRGQYQSLYQSNLNSYLGCIFTGGGTIDSHATPIRARNRIGRYIVLWRLGKGDSGKVSLLVDKHTGHFYAGKIFRRSHNADECHGEMNILYPLFHENIVRYVDRVCGLNDVCCLVTEYLRGHNILRHNFSEASALIVLRQCLQGLQYIHSCGIIHGDIKPANIMVRTRMPLRVCIVDFGDATREGETANYQGTQEFAAPEIWNKEPYDSKVDIWALGLTALELFDVYPADDRDFLAGPRPGNRERFLFAVRKAYNTPRLDFARTLLSYMLHEDPRERWTARDCLLAIEEAQGNLKERNLLMEDSDS</sequence>
<comment type="similarity">
    <text evidence="1">Belongs to the protein kinase superfamily. CAMK Ser/Thr protein kinase family. CHEK2 subfamily.</text>
</comment>
<gene>
    <name evidence="15" type="primary">PLK5</name>
    <name evidence="15" type="ORF">PRK78_006380</name>
</gene>
<dbReference type="Proteomes" id="UP001219355">
    <property type="component" value="Chromosome 4"/>
</dbReference>
<dbReference type="InterPro" id="IPR000253">
    <property type="entry name" value="FHA_dom"/>
</dbReference>
<dbReference type="InterPro" id="IPR000719">
    <property type="entry name" value="Prot_kinase_dom"/>
</dbReference>
<dbReference type="InterPro" id="IPR008271">
    <property type="entry name" value="Ser/Thr_kinase_AS"/>
</dbReference>
<dbReference type="InterPro" id="IPR017441">
    <property type="entry name" value="Protein_kinase_ATP_BS"/>
</dbReference>
<comment type="catalytic activity">
    <reaction evidence="9">
        <text>L-threonyl-[protein] + ATP = O-phospho-L-threonyl-[protein] + ADP + H(+)</text>
        <dbReference type="Rhea" id="RHEA:46608"/>
        <dbReference type="Rhea" id="RHEA-COMP:11060"/>
        <dbReference type="Rhea" id="RHEA-COMP:11605"/>
        <dbReference type="ChEBI" id="CHEBI:15378"/>
        <dbReference type="ChEBI" id="CHEBI:30013"/>
        <dbReference type="ChEBI" id="CHEBI:30616"/>
        <dbReference type="ChEBI" id="CHEBI:61977"/>
        <dbReference type="ChEBI" id="CHEBI:456216"/>
        <dbReference type="EC" id="2.7.11.1"/>
    </reaction>
</comment>
<keyword evidence="5 15" id="KW-0808">Transferase</keyword>
<dbReference type="PROSITE" id="PS50011">
    <property type="entry name" value="PROTEIN_KINASE_DOM"/>
    <property type="match status" value="1"/>
</dbReference>
<dbReference type="PANTHER" id="PTHR48012:SF10">
    <property type="entry name" value="FI20177P1"/>
    <property type="match status" value="1"/>
</dbReference>
<evidence type="ECO:0000259" key="14">
    <source>
        <dbReference type="PROSITE" id="PS50011"/>
    </source>
</evidence>
<proteinExistence type="inferred from homology"/>
<keyword evidence="7 15" id="KW-0418">Kinase</keyword>
<evidence type="ECO:0000256" key="7">
    <source>
        <dbReference type="ARBA" id="ARBA00022777"/>
    </source>
</evidence>
<dbReference type="Pfam" id="PF00069">
    <property type="entry name" value="Pkinase"/>
    <property type="match status" value="1"/>
</dbReference>
<organism evidence="15 16">
    <name type="scientific">Emydomyces testavorans</name>
    <dbReference type="NCBI Taxonomy" id="2070801"/>
    <lineage>
        <taxon>Eukaryota</taxon>
        <taxon>Fungi</taxon>
        <taxon>Dikarya</taxon>
        <taxon>Ascomycota</taxon>
        <taxon>Pezizomycotina</taxon>
        <taxon>Eurotiomycetes</taxon>
        <taxon>Eurotiomycetidae</taxon>
        <taxon>Onygenales</taxon>
        <taxon>Nannizziopsiaceae</taxon>
        <taxon>Emydomyces</taxon>
    </lineage>
</organism>
<dbReference type="Gene3D" id="2.60.200.20">
    <property type="match status" value="1"/>
</dbReference>
<dbReference type="PANTHER" id="PTHR48012">
    <property type="entry name" value="STERILE20-LIKE KINASE, ISOFORM B-RELATED"/>
    <property type="match status" value="1"/>
</dbReference>
<accession>A0AAF0DND6</accession>
<evidence type="ECO:0000256" key="9">
    <source>
        <dbReference type="ARBA" id="ARBA00047899"/>
    </source>
</evidence>
<evidence type="ECO:0000256" key="5">
    <source>
        <dbReference type="ARBA" id="ARBA00022679"/>
    </source>
</evidence>
<evidence type="ECO:0000256" key="6">
    <source>
        <dbReference type="ARBA" id="ARBA00022741"/>
    </source>
</evidence>
<evidence type="ECO:0000256" key="10">
    <source>
        <dbReference type="ARBA" id="ARBA00048679"/>
    </source>
</evidence>
<evidence type="ECO:0000313" key="16">
    <source>
        <dbReference type="Proteomes" id="UP001219355"/>
    </source>
</evidence>
<keyword evidence="16" id="KW-1185">Reference proteome</keyword>
<evidence type="ECO:0000256" key="12">
    <source>
        <dbReference type="RuleBase" id="RU000304"/>
    </source>
</evidence>
<dbReference type="PROSITE" id="PS50006">
    <property type="entry name" value="FHA_DOMAIN"/>
    <property type="match status" value="1"/>
</dbReference>
<dbReference type="InterPro" id="IPR011009">
    <property type="entry name" value="Kinase-like_dom_sf"/>
</dbReference>